<keyword evidence="6" id="KW-1185">Reference proteome</keyword>
<evidence type="ECO:0000256" key="2">
    <source>
        <dbReference type="ARBA" id="ARBA00009057"/>
    </source>
</evidence>
<comment type="caution">
    <text evidence="5">The sequence shown here is derived from an EMBL/GenBank/DDBJ whole genome shotgun (WGS) entry which is preliminary data.</text>
</comment>
<accession>A0A8K0N8M7</accession>
<reference evidence="5" key="1">
    <citation type="journal article" date="2017" name="Gigascience">
        <title>The genome draft of coconut (Cocos nucifera).</title>
        <authorList>
            <person name="Xiao Y."/>
            <person name="Xu P."/>
            <person name="Fan H."/>
            <person name="Baudouin L."/>
            <person name="Xia W."/>
            <person name="Bocs S."/>
            <person name="Xu J."/>
            <person name="Li Q."/>
            <person name="Guo A."/>
            <person name="Zhou L."/>
            <person name="Li J."/>
            <person name="Wu Y."/>
            <person name="Ma Z."/>
            <person name="Armero A."/>
            <person name="Issali A.E."/>
            <person name="Liu N."/>
            <person name="Peng M."/>
            <person name="Yang Y."/>
        </authorList>
    </citation>
    <scope>NUCLEOTIDE SEQUENCE</scope>
    <source>
        <tissue evidence="5">Spear leaf of Hainan Tall coconut</tissue>
    </source>
</reference>
<feature type="domain" description="BRX" evidence="4">
    <location>
        <begin position="109"/>
        <end position="150"/>
    </location>
</feature>
<evidence type="ECO:0000313" key="6">
    <source>
        <dbReference type="Proteomes" id="UP000797356"/>
    </source>
</evidence>
<protein>
    <recommendedName>
        <fullName evidence="4">BRX domain-containing protein</fullName>
    </recommendedName>
</protein>
<dbReference type="AlphaFoldDB" id="A0A8K0N8M7"/>
<organism evidence="5 6">
    <name type="scientific">Cocos nucifera</name>
    <name type="common">Coconut palm</name>
    <dbReference type="NCBI Taxonomy" id="13894"/>
    <lineage>
        <taxon>Eukaryota</taxon>
        <taxon>Viridiplantae</taxon>
        <taxon>Streptophyta</taxon>
        <taxon>Embryophyta</taxon>
        <taxon>Tracheophyta</taxon>
        <taxon>Spermatophyta</taxon>
        <taxon>Magnoliopsida</taxon>
        <taxon>Liliopsida</taxon>
        <taxon>Arecaceae</taxon>
        <taxon>Arecoideae</taxon>
        <taxon>Cocoseae</taxon>
        <taxon>Attaleinae</taxon>
        <taxon>Cocos</taxon>
    </lineage>
</organism>
<dbReference type="InterPro" id="IPR013591">
    <property type="entry name" value="Brevis_radix_dom"/>
</dbReference>
<comment type="subcellular location">
    <subcellularLocation>
        <location evidence="1">Nucleus</location>
    </subcellularLocation>
</comment>
<dbReference type="Pfam" id="PF08381">
    <property type="entry name" value="BRX"/>
    <property type="match status" value="1"/>
</dbReference>
<dbReference type="Proteomes" id="UP000797356">
    <property type="component" value="Chromosome 10"/>
</dbReference>
<evidence type="ECO:0000313" key="5">
    <source>
        <dbReference type="EMBL" id="KAG1362768.1"/>
    </source>
</evidence>
<dbReference type="InterPro" id="IPR044532">
    <property type="entry name" value="BRX-like"/>
</dbReference>
<dbReference type="PANTHER" id="PTHR46058">
    <property type="entry name" value="PROTEIN BREVIS RADIX-LIKE 1"/>
    <property type="match status" value="1"/>
</dbReference>
<keyword evidence="3" id="KW-0539">Nucleus</keyword>
<name>A0A8K0N8M7_COCNU</name>
<reference evidence="5" key="2">
    <citation type="submission" date="2019-07" db="EMBL/GenBank/DDBJ databases">
        <authorList>
            <person name="Yang Y."/>
            <person name="Bocs S."/>
            <person name="Baudouin L."/>
        </authorList>
    </citation>
    <scope>NUCLEOTIDE SEQUENCE</scope>
    <source>
        <tissue evidence="5">Spear leaf of Hainan Tall coconut</tissue>
    </source>
</reference>
<gene>
    <name evidence="5" type="ORF">COCNU_10G009870</name>
</gene>
<evidence type="ECO:0000259" key="4">
    <source>
        <dbReference type="PROSITE" id="PS51514"/>
    </source>
</evidence>
<dbReference type="OrthoDB" id="10250282at2759"/>
<proteinExistence type="inferred from homology"/>
<comment type="similarity">
    <text evidence="2">Belongs to the BRX family.</text>
</comment>
<dbReference type="EMBL" id="CM017881">
    <property type="protein sequence ID" value="KAG1362768.1"/>
    <property type="molecule type" value="Genomic_DNA"/>
</dbReference>
<dbReference type="PROSITE" id="PS51514">
    <property type="entry name" value="BRX"/>
    <property type="match status" value="1"/>
</dbReference>
<sequence>MVLKFSGSYRQCKGGSSSHRSKSFRRHCGGASSSYPLIDDDAASDGGGGGRYAFLQAASSSSTPAWDFTSTAGYRNIDDRSRAHKWIPGVGVVAAAEEVVLEEEDGEPKEWVAQVEPGVHVTFVSLPGGAGNDLKRIRFRFGLHFHLLSI</sequence>
<evidence type="ECO:0000256" key="3">
    <source>
        <dbReference type="ARBA" id="ARBA00023242"/>
    </source>
</evidence>
<dbReference type="PANTHER" id="PTHR46058:SF26">
    <property type="entry name" value="PROTEIN BREVIS RADIX-LIKE 1"/>
    <property type="match status" value="1"/>
</dbReference>
<dbReference type="GO" id="GO:0005634">
    <property type="term" value="C:nucleus"/>
    <property type="evidence" value="ECO:0007669"/>
    <property type="project" value="UniProtKB-SubCell"/>
</dbReference>
<evidence type="ECO:0000256" key="1">
    <source>
        <dbReference type="ARBA" id="ARBA00004123"/>
    </source>
</evidence>